<reference evidence="2" key="1">
    <citation type="submission" date="2023-03" db="EMBL/GenBank/DDBJ databases">
        <title>Complete genome of Cladonia borealis.</title>
        <authorList>
            <person name="Park H."/>
        </authorList>
    </citation>
    <scope>NUCLEOTIDE SEQUENCE</scope>
    <source>
        <strain evidence="2">ANT050790</strain>
    </source>
</reference>
<sequence length="190" mass="21175">MKLSPALQSLATALRIPIHAPSKPISCLATCTGHYQPSQTKTSPFSTTTPTQARKADKGPAKDRRIKLIRYFLHHPRTPRPLRFSRNRTLRHWTIHRAAQLLLHNERAQRELELERQYNAMRAAMEELRLGVGDGGRLYRQAVSRKGIYGGLKVGQSGGLAGNGGIPAEYARAQTEGPPRAGWDHGWTRG</sequence>
<dbReference type="AlphaFoldDB" id="A0AA39R4Y6"/>
<dbReference type="Gene3D" id="6.10.250.3440">
    <property type="match status" value="1"/>
</dbReference>
<protein>
    <submittedName>
        <fullName evidence="2">Uncharacterized protein</fullName>
    </submittedName>
</protein>
<evidence type="ECO:0000313" key="2">
    <source>
        <dbReference type="EMBL" id="KAK0513413.1"/>
    </source>
</evidence>
<organism evidence="2 3">
    <name type="scientific">Cladonia borealis</name>
    <dbReference type="NCBI Taxonomy" id="184061"/>
    <lineage>
        <taxon>Eukaryota</taxon>
        <taxon>Fungi</taxon>
        <taxon>Dikarya</taxon>
        <taxon>Ascomycota</taxon>
        <taxon>Pezizomycotina</taxon>
        <taxon>Lecanoromycetes</taxon>
        <taxon>OSLEUM clade</taxon>
        <taxon>Lecanoromycetidae</taxon>
        <taxon>Lecanorales</taxon>
        <taxon>Lecanorineae</taxon>
        <taxon>Cladoniaceae</taxon>
        <taxon>Cladonia</taxon>
    </lineage>
</organism>
<name>A0AA39R4Y6_9LECA</name>
<dbReference type="PANTHER" id="PTHR39150:SF1">
    <property type="entry name" value="LARGE RIBOSOMAL SUBUNIT PROTEIN ML40"/>
    <property type="match status" value="1"/>
</dbReference>
<dbReference type="GO" id="GO:0032543">
    <property type="term" value="P:mitochondrial translation"/>
    <property type="evidence" value="ECO:0007669"/>
    <property type="project" value="InterPro"/>
</dbReference>
<dbReference type="InterPro" id="IPR042831">
    <property type="entry name" value="Ribosomal_mL40_fung"/>
</dbReference>
<gene>
    <name evidence="2" type="ORF">JMJ35_004399</name>
</gene>
<feature type="region of interest" description="Disordered" evidence="1">
    <location>
        <begin position="36"/>
        <end position="60"/>
    </location>
</feature>
<feature type="compositionally biased region" description="Low complexity" evidence="1">
    <location>
        <begin position="36"/>
        <end position="52"/>
    </location>
</feature>
<dbReference type="GO" id="GO:0003735">
    <property type="term" value="F:structural constituent of ribosome"/>
    <property type="evidence" value="ECO:0007669"/>
    <property type="project" value="InterPro"/>
</dbReference>
<accession>A0AA39R4Y6</accession>
<dbReference type="Proteomes" id="UP001166286">
    <property type="component" value="Unassembled WGS sequence"/>
</dbReference>
<proteinExistence type="predicted"/>
<dbReference type="PANTHER" id="PTHR39150">
    <property type="entry name" value="54S RIBOSOMAL PROTEIN L28, MITOCHONDRIAL"/>
    <property type="match status" value="1"/>
</dbReference>
<evidence type="ECO:0000313" key="3">
    <source>
        <dbReference type="Proteomes" id="UP001166286"/>
    </source>
</evidence>
<keyword evidence="3" id="KW-1185">Reference proteome</keyword>
<evidence type="ECO:0000256" key="1">
    <source>
        <dbReference type="SAM" id="MobiDB-lite"/>
    </source>
</evidence>
<dbReference type="EMBL" id="JAFEKC020000008">
    <property type="protein sequence ID" value="KAK0513413.1"/>
    <property type="molecule type" value="Genomic_DNA"/>
</dbReference>
<comment type="caution">
    <text evidence="2">The sequence shown here is derived from an EMBL/GenBank/DDBJ whole genome shotgun (WGS) entry which is preliminary data.</text>
</comment>
<dbReference type="GO" id="GO:0005739">
    <property type="term" value="C:mitochondrion"/>
    <property type="evidence" value="ECO:0007669"/>
    <property type="project" value="GOC"/>
</dbReference>